<feature type="transmembrane region" description="Helical" evidence="1">
    <location>
        <begin position="229"/>
        <end position="249"/>
    </location>
</feature>
<evidence type="ECO:0008006" key="3">
    <source>
        <dbReference type="Google" id="ProtNLM"/>
    </source>
</evidence>
<dbReference type="HOGENOM" id="CLU_996454_0_0_4"/>
<dbReference type="AlphaFoldDB" id="Q477P4"/>
<feature type="transmembrane region" description="Helical" evidence="1">
    <location>
        <begin position="201"/>
        <end position="223"/>
    </location>
</feature>
<accession>Q477P4</accession>
<feature type="transmembrane region" description="Helical" evidence="1">
    <location>
        <begin position="86"/>
        <end position="106"/>
    </location>
</feature>
<keyword evidence="1" id="KW-1133">Transmembrane helix</keyword>
<gene>
    <name evidence="2" type="ordered locus">Reut_A0007</name>
</gene>
<feature type="transmembrane region" description="Helical" evidence="1">
    <location>
        <begin position="112"/>
        <end position="134"/>
    </location>
</feature>
<evidence type="ECO:0000313" key="2">
    <source>
        <dbReference type="EMBL" id="AAZ59389.1"/>
    </source>
</evidence>
<evidence type="ECO:0000256" key="1">
    <source>
        <dbReference type="SAM" id="Phobius"/>
    </source>
</evidence>
<reference evidence="2" key="1">
    <citation type="submission" date="2005-08" db="EMBL/GenBank/DDBJ databases">
        <title>Complete sequence of Chromosome1 of Ralstonia eutropha JMP134.</title>
        <authorList>
            <person name="Copeland A."/>
            <person name="Lucas S."/>
            <person name="Lapidus A."/>
            <person name="Barry K."/>
            <person name="Detter J.C."/>
            <person name="Glavina T."/>
            <person name="Hammon N."/>
            <person name="Israni S."/>
            <person name="Pitluck S."/>
            <person name="Goltsman E."/>
            <person name="Martinez M."/>
            <person name="Schmutz J."/>
            <person name="Larimer F."/>
            <person name="Land M."/>
            <person name="Lykidis A."/>
            <person name="Richardson P."/>
        </authorList>
    </citation>
    <scope>NUCLEOTIDE SEQUENCE</scope>
    <source>
        <strain evidence="2">JMP134</strain>
    </source>
</reference>
<name>Q477P4_CUPPJ</name>
<dbReference type="EMBL" id="CP000090">
    <property type="protein sequence ID" value="AAZ59389.1"/>
    <property type="molecule type" value="Genomic_DNA"/>
</dbReference>
<sequence length="279" mass="30225">MFGAASGRRSAVLTSSVARGQMQVVQYNRYLSMKMVDKSVSANEEQGVVEEVFRDTTVRALMSELRAVMGGYANEETESTPCHQHILIACSLGGLSAALVFTMIANRGGPPWTAYASLILLLIGALASVGYGISGAKGFVEEWRILEADMLDGAGRRMHLWYEAITKLRATYTPDQMSFVQDYVSAVSAQLRSRLGYAIGALDKVGLIPLIGSVAVTLAKFFQDGQLPFIWSVAAVVAGIFYVIALRFIGVTYTLDRLAVILKHAAKQREGTPESAKES</sequence>
<dbReference type="KEGG" id="reu:Reut_A0007"/>
<organism evidence="2">
    <name type="scientific">Cupriavidus pinatubonensis (strain JMP 134 / LMG 1197)</name>
    <name type="common">Cupriavidus necator (strain JMP 134)</name>
    <dbReference type="NCBI Taxonomy" id="264198"/>
    <lineage>
        <taxon>Bacteria</taxon>
        <taxon>Pseudomonadati</taxon>
        <taxon>Pseudomonadota</taxon>
        <taxon>Betaproteobacteria</taxon>
        <taxon>Burkholderiales</taxon>
        <taxon>Burkholderiaceae</taxon>
        <taxon>Cupriavidus</taxon>
    </lineage>
</organism>
<keyword evidence="1" id="KW-0472">Membrane</keyword>
<proteinExistence type="predicted"/>
<keyword evidence="1" id="KW-0812">Transmembrane</keyword>
<protein>
    <recommendedName>
        <fullName evidence="3">Transmembrane protein</fullName>
    </recommendedName>
</protein>